<evidence type="ECO:0000313" key="2">
    <source>
        <dbReference type="Proteomes" id="UP001152130"/>
    </source>
</evidence>
<dbReference type="EMBL" id="JAPDHF010000028">
    <property type="protein sequence ID" value="KAJ4003152.1"/>
    <property type="molecule type" value="Genomic_DNA"/>
</dbReference>
<gene>
    <name evidence="1" type="ORF">NW766_012470</name>
</gene>
<protein>
    <recommendedName>
        <fullName evidence="3">Cytochrome c domain-containing protein</fullName>
    </recommendedName>
</protein>
<name>A0A9W8PDP0_9HYPO</name>
<dbReference type="AlphaFoldDB" id="A0A9W8PDP0"/>
<sequence length="529" mass="60131">MSKRFFSNVFLPVYRGRLVGMCAVSGLGGYALFKEQPRYVNVERAEEEFHTSSQHPAPPGYTPWKIRNDYPTSDLLKSQKNVKSLVPGNLPALPLPGYGDDFEGENAPWLKVDFKKNPELYAETIREYCFDGMVPADFRPQDNKVRNWYHAPWMHYRGPKSSGNEREPLHGLTFERITPQYEFARTQDTWLQNWACGFYNATGATVFGDMWKNPAAPDFNNNKNFPVGTCVFKILLNNATDKQLPNMVGSPSMKAVICSDPPTKPPPKNGMNRDKEPSDVRLIQVDFAVVEPRSDIGWVFGTYMYDCEVNEKEPWSRLTLVGLQWGNDPWLTQEVHDNDPKAKPTQSWINPKAEEWRKVLRGSRPSWGWNGRMNGPADNFISACASCHSVATRDPIYLGNAKKPLSIVPPLVTTDGVTKPAEGKTDADVMIYFRNVPPGVPFDEGLNPDDLSREYPEFKSKTKSADYSLQLQVGWANFNLWQQNAQSWVEKSILGTRYVVGLENKPDPAHISQRDLLRQGPEIEYKRRD</sequence>
<evidence type="ECO:0008006" key="3">
    <source>
        <dbReference type="Google" id="ProtNLM"/>
    </source>
</evidence>
<keyword evidence="2" id="KW-1185">Reference proteome</keyword>
<dbReference type="Proteomes" id="UP001152130">
    <property type="component" value="Unassembled WGS sequence"/>
</dbReference>
<dbReference type="OrthoDB" id="5042920at2759"/>
<accession>A0A9W8PDP0</accession>
<organism evidence="1 2">
    <name type="scientific">Fusarium irregulare</name>
    <dbReference type="NCBI Taxonomy" id="2494466"/>
    <lineage>
        <taxon>Eukaryota</taxon>
        <taxon>Fungi</taxon>
        <taxon>Dikarya</taxon>
        <taxon>Ascomycota</taxon>
        <taxon>Pezizomycotina</taxon>
        <taxon>Sordariomycetes</taxon>
        <taxon>Hypocreomycetidae</taxon>
        <taxon>Hypocreales</taxon>
        <taxon>Nectriaceae</taxon>
        <taxon>Fusarium</taxon>
        <taxon>Fusarium incarnatum-equiseti species complex</taxon>
    </lineage>
</organism>
<proteinExistence type="predicted"/>
<reference evidence="1" key="1">
    <citation type="submission" date="2022-10" db="EMBL/GenBank/DDBJ databases">
        <title>Fusarium specimens isolated from Avocado Roots.</title>
        <authorList>
            <person name="Stajich J."/>
            <person name="Roper C."/>
            <person name="Heimlech-Rivalta G."/>
        </authorList>
    </citation>
    <scope>NUCLEOTIDE SEQUENCE</scope>
    <source>
        <strain evidence="1">CF00143</strain>
    </source>
</reference>
<comment type="caution">
    <text evidence="1">The sequence shown here is derived from an EMBL/GenBank/DDBJ whole genome shotgun (WGS) entry which is preliminary data.</text>
</comment>
<evidence type="ECO:0000313" key="1">
    <source>
        <dbReference type="EMBL" id="KAJ4003152.1"/>
    </source>
</evidence>